<reference evidence="9" key="1">
    <citation type="submission" date="2017-10" db="EMBL/GenBank/DDBJ databases">
        <authorList>
            <person name="Gaisin V.A."/>
            <person name="Rysina M.S."/>
            <person name="Grouzdev D.S."/>
        </authorList>
    </citation>
    <scope>NUCLEOTIDE SEQUENCE [LARGE SCALE GENOMIC DNA]</scope>
    <source>
        <strain evidence="9">V1</strain>
    </source>
</reference>
<dbReference type="RefSeq" id="WP_110023121.1">
    <property type="nucleotide sequence ID" value="NZ_PDNZ01000004.1"/>
</dbReference>
<evidence type="ECO:0000256" key="6">
    <source>
        <dbReference type="ARBA" id="ARBA00023229"/>
    </source>
</evidence>
<dbReference type="EC" id="2.7.7.60" evidence="7"/>
<feature type="site" description="Transition state stabilizer" evidence="7">
    <location>
        <position position="15"/>
    </location>
</feature>
<accession>A0A317T5U5</accession>
<dbReference type="GO" id="GO:0050518">
    <property type="term" value="F:2-C-methyl-D-erythritol 4-phosphate cytidylyltransferase activity"/>
    <property type="evidence" value="ECO:0007669"/>
    <property type="project" value="UniProtKB-UniRule"/>
</dbReference>
<evidence type="ECO:0000313" key="8">
    <source>
        <dbReference type="EMBL" id="PWW81988.1"/>
    </source>
</evidence>
<dbReference type="PROSITE" id="PS01295">
    <property type="entry name" value="ISPD"/>
    <property type="match status" value="1"/>
</dbReference>
<evidence type="ECO:0000256" key="1">
    <source>
        <dbReference type="ARBA" id="ARBA00001282"/>
    </source>
</evidence>
<dbReference type="UniPathway" id="UPA00056">
    <property type="reaction ID" value="UER00093"/>
</dbReference>
<evidence type="ECO:0000256" key="7">
    <source>
        <dbReference type="HAMAP-Rule" id="MF_00108"/>
    </source>
</evidence>
<feature type="site" description="Positions MEP for the nucleophilic attack" evidence="7">
    <location>
        <position position="222"/>
    </location>
</feature>
<protein>
    <recommendedName>
        <fullName evidence="7">2-C-methyl-D-erythritol 4-phosphate cytidylyltransferase</fullName>
        <ecNumber evidence="7">2.7.7.60</ecNumber>
    </recommendedName>
    <alternativeName>
        <fullName evidence="7">4-diphosphocytidyl-2C-methyl-D-erythritol synthase</fullName>
    </alternativeName>
    <alternativeName>
        <fullName evidence="7">MEP cytidylyltransferase</fullName>
        <shortName evidence="7">MCT</shortName>
    </alternativeName>
</protein>
<sequence length="251" mass="27999">MSSYAIIAASGVGKRMKLQEGQSKQLLEIGGYPVIYHTLSAFEQAASIDAVFIATKPESIGILESMKKKYGFSKIESIIPGGKERQDSIYNCIDLIEKHIATTGVLPEAILVHDGARPFIQSWEIDDIVSLSMRYGACVPATKPKDTIKYIAENSDFFGETLDRSRLLQVQTPQGFASKTLIQAHKHARLEQCYATDDAALVEKFFPEQNIKIYETGYHNIKITTPEDIHLAEAIYAKLLLQQETQSLEKN</sequence>
<keyword evidence="5 7" id="KW-0548">Nucleotidyltransferase</keyword>
<dbReference type="Pfam" id="PF01128">
    <property type="entry name" value="IspD"/>
    <property type="match status" value="1"/>
</dbReference>
<dbReference type="InterPro" id="IPR001228">
    <property type="entry name" value="IspD"/>
</dbReference>
<dbReference type="EMBL" id="PDNZ01000004">
    <property type="protein sequence ID" value="PWW81988.1"/>
    <property type="molecule type" value="Genomic_DNA"/>
</dbReference>
<comment type="function">
    <text evidence="7">Catalyzes the formation of 4-diphosphocytidyl-2-C-methyl-D-erythritol from CTP and 2-C-methyl-D-erythritol 4-phosphate (MEP).</text>
</comment>
<dbReference type="HAMAP" id="MF_00108">
    <property type="entry name" value="IspD"/>
    <property type="match status" value="1"/>
</dbReference>
<gene>
    <name evidence="7 8" type="primary">ispD</name>
    <name evidence="8" type="ORF">CR164_06430</name>
</gene>
<dbReference type="PANTHER" id="PTHR32125:SF4">
    <property type="entry name" value="2-C-METHYL-D-ERYTHRITOL 4-PHOSPHATE CYTIDYLYLTRANSFERASE, CHLOROPLASTIC"/>
    <property type="match status" value="1"/>
</dbReference>
<dbReference type="NCBIfam" id="TIGR00453">
    <property type="entry name" value="ispD"/>
    <property type="match status" value="1"/>
</dbReference>
<feature type="site" description="Positions MEP for the nucleophilic attack" evidence="7">
    <location>
        <position position="164"/>
    </location>
</feature>
<comment type="similarity">
    <text evidence="3 7">Belongs to the IspD/TarI cytidylyltransferase family. IspD subfamily.</text>
</comment>
<evidence type="ECO:0000313" key="9">
    <source>
        <dbReference type="Proteomes" id="UP000246278"/>
    </source>
</evidence>
<dbReference type="InterPro" id="IPR018294">
    <property type="entry name" value="ISPD_synthase_CS"/>
</dbReference>
<dbReference type="FunFam" id="3.90.550.10:FF:000003">
    <property type="entry name" value="2-C-methyl-D-erythritol 4-phosphate cytidylyltransferase"/>
    <property type="match status" value="1"/>
</dbReference>
<evidence type="ECO:0000256" key="5">
    <source>
        <dbReference type="ARBA" id="ARBA00022695"/>
    </source>
</evidence>
<evidence type="ECO:0000256" key="2">
    <source>
        <dbReference type="ARBA" id="ARBA00004787"/>
    </source>
</evidence>
<comment type="catalytic activity">
    <reaction evidence="1 7">
        <text>2-C-methyl-D-erythritol 4-phosphate + CTP + H(+) = 4-CDP-2-C-methyl-D-erythritol + diphosphate</text>
        <dbReference type="Rhea" id="RHEA:13429"/>
        <dbReference type="ChEBI" id="CHEBI:15378"/>
        <dbReference type="ChEBI" id="CHEBI:33019"/>
        <dbReference type="ChEBI" id="CHEBI:37563"/>
        <dbReference type="ChEBI" id="CHEBI:57823"/>
        <dbReference type="ChEBI" id="CHEBI:58262"/>
        <dbReference type="EC" id="2.7.7.60"/>
    </reaction>
</comment>
<name>A0A317T5U5_9CHLB</name>
<evidence type="ECO:0000256" key="4">
    <source>
        <dbReference type="ARBA" id="ARBA00022679"/>
    </source>
</evidence>
<dbReference type="InterPro" id="IPR029044">
    <property type="entry name" value="Nucleotide-diphossugar_trans"/>
</dbReference>
<comment type="caution">
    <text evidence="8">The sequence shown here is derived from an EMBL/GenBank/DDBJ whole genome shotgun (WGS) entry which is preliminary data.</text>
</comment>
<dbReference type="OrthoDB" id="9806837at2"/>
<organism evidence="8 9">
    <name type="scientific">Prosthecochloris marina</name>
    <dbReference type="NCBI Taxonomy" id="2017681"/>
    <lineage>
        <taxon>Bacteria</taxon>
        <taxon>Pseudomonadati</taxon>
        <taxon>Chlorobiota</taxon>
        <taxon>Chlorobiia</taxon>
        <taxon>Chlorobiales</taxon>
        <taxon>Chlorobiaceae</taxon>
        <taxon>Prosthecochloris</taxon>
    </lineage>
</organism>
<evidence type="ECO:0000256" key="3">
    <source>
        <dbReference type="ARBA" id="ARBA00009789"/>
    </source>
</evidence>
<dbReference type="InterPro" id="IPR034683">
    <property type="entry name" value="IspD/TarI"/>
</dbReference>
<keyword evidence="9" id="KW-1185">Reference proteome</keyword>
<dbReference type="InterPro" id="IPR050088">
    <property type="entry name" value="IspD/TarI_cytidylyltransf_bact"/>
</dbReference>
<keyword evidence="4 7" id="KW-0808">Transferase</keyword>
<dbReference type="AlphaFoldDB" id="A0A317T5U5"/>
<dbReference type="PANTHER" id="PTHR32125">
    <property type="entry name" value="2-C-METHYL-D-ERYTHRITOL 4-PHOSPHATE CYTIDYLYLTRANSFERASE, CHLOROPLASTIC"/>
    <property type="match status" value="1"/>
</dbReference>
<comment type="pathway">
    <text evidence="2 7">Isoprenoid biosynthesis; isopentenyl diphosphate biosynthesis via DXP pathway; isopentenyl diphosphate from 1-deoxy-D-xylulose 5-phosphate: step 2/6.</text>
</comment>
<dbReference type="SUPFAM" id="SSF53448">
    <property type="entry name" value="Nucleotide-diphospho-sugar transferases"/>
    <property type="match status" value="1"/>
</dbReference>
<dbReference type="GO" id="GO:0019288">
    <property type="term" value="P:isopentenyl diphosphate biosynthetic process, methylerythritol 4-phosphate pathway"/>
    <property type="evidence" value="ECO:0007669"/>
    <property type="project" value="UniProtKB-UniRule"/>
</dbReference>
<dbReference type="CDD" id="cd02516">
    <property type="entry name" value="CDP-ME_synthetase"/>
    <property type="match status" value="1"/>
</dbReference>
<dbReference type="Gene3D" id="3.90.550.10">
    <property type="entry name" value="Spore Coat Polysaccharide Biosynthesis Protein SpsA, Chain A"/>
    <property type="match status" value="1"/>
</dbReference>
<dbReference type="Proteomes" id="UP000246278">
    <property type="component" value="Unassembled WGS sequence"/>
</dbReference>
<keyword evidence="6 7" id="KW-0414">Isoprene biosynthesis</keyword>
<feature type="site" description="Transition state stabilizer" evidence="7">
    <location>
        <position position="24"/>
    </location>
</feature>
<proteinExistence type="inferred from homology"/>